<dbReference type="EMBL" id="OA882098">
    <property type="protein sequence ID" value="CAD7272756.1"/>
    <property type="molecule type" value="Genomic_DNA"/>
</dbReference>
<dbReference type="InterPro" id="IPR036612">
    <property type="entry name" value="KH_dom_type_1_sf"/>
</dbReference>
<dbReference type="SUPFAM" id="SSF54791">
    <property type="entry name" value="Eukaryotic type KH-domain (KH-domain type I)"/>
    <property type="match status" value="1"/>
</dbReference>
<dbReference type="EMBL" id="CAJPEX010000061">
    <property type="protein sequence ID" value="CAG0912908.1"/>
    <property type="molecule type" value="Genomic_DNA"/>
</dbReference>
<dbReference type="GO" id="GO:0003723">
    <property type="term" value="F:RNA binding"/>
    <property type="evidence" value="ECO:0007669"/>
    <property type="project" value="InterPro"/>
</dbReference>
<accession>A0A7R9G895</accession>
<sequence>MMQKNAVKILALAADCVAKIAGVSVAAGSLLAAHHLYTFSVKKFRRVCCDDHFEDEEEEKTVVLEIAVPFHHTHHFLGPHRERLNALEVATNTRFELFHANDKEDKTQWLISGEILNVLSAEAQVMNFLRSLPQVSEGKLVFDTPTFLTIYPALFQMNWFRGVHGQLTFHVCVVSLWRGNSVTILRLWSSRENVDAAMDAILEVIAKR</sequence>
<protein>
    <submittedName>
        <fullName evidence="1">Uncharacterized protein</fullName>
    </submittedName>
</protein>
<organism evidence="1">
    <name type="scientific">Notodromas monacha</name>
    <dbReference type="NCBI Taxonomy" id="399045"/>
    <lineage>
        <taxon>Eukaryota</taxon>
        <taxon>Metazoa</taxon>
        <taxon>Ecdysozoa</taxon>
        <taxon>Arthropoda</taxon>
        <taxon>Crustacea</taxon>
        <taxon>Oligostraca</taxon>
        <taxon>Ostracoda</taxon>
        <taxon>Podocopa</taxon>
        <taxon>Podocopida</taxon>
        <taxon>Cypridocopina</taxon>
        <taxon>Cypridoidea</taxon>
        <taxon>Cyprididae</taxon>
        <taxon>Notodromas</taxon>
    </lineage>
</organism>
<proteinExistence type="predicted"/>
<keyword evidence="2" id="KW-1185">Reference proteome</keyword>
<dbReference type="AlphaFoldDB" id="A0A7R9G895"/>
<gene>
    <name evidence="1" type="ORF">NMOB1V02_LOCUS678</name>
</gene>
<evidence type="ECO:0000313" key="1">
    <source>
        <dbReference type="EMBL" id="CAD7272756.1"/>
    </source>
</evidence>
<name>A0A7R9G895_9CRUS</name>
<reference evidence="1" key="1">
    <citation type="submission" date="2020-11" db="EMBL/GenBank/DDBJ databases">
        <authorList>
            <person name="Tran Van P."/>
        </authorList>
    </citation>
    <scope>NUCLEOTIDE SEQUENCE</scope>
</reference>
<evidence type="ECO:0000313" key="2">
    <source>
        <dbReference type="Proteomes" id="UP000678499"/>
    </source>
</evidence>
<dbReference type="Proteomes" id="UP000678499">
    <property type="component" value="Unassembled WGS sequence"/>
</dbReference>